<reference evidence="2" key="1">
    <citation type="submission" date="2020-11" db="EMBL/GenBank/DDBJ databases">
        <authorList>
            <consortium name="DOE Joint Genome Institute"/>
            <person name="Ahrendt S."/>
            <person name="Riley R."/>
            <person name="Andreopoulos W."/>
            <person name="Labutti K."/>
            <person name="Pangilinan J."/>
            <person name="Ruiz-Duenas F.J."/>
            <person name="Barrasa J.M."/>
            <person name="Sanchez-Garcia M."/>
            <person name="Camarero S."/>
            <person name="Miyauchi S."/>
            <person name="Serrano A."/>
            <person name="Linde D."/>
            <person name="Babiker R."/>
            <person name="Drula E."/>
            <person name="Ayuso-Fernandez I."/>
            <person name="Pacheco R."/>
            <person name="Padilla G."/>
            <person name="Ferreira P."/>
            <person name="Barriuso J."/>
            <person name="Kellner H."/>
            <person name="Castanera R."/>
            <person name="Alfaro M."/>
            <person name="Ramirez L."/>
            <person name="Pisabarro A.G."/>
            <person name="Kuo A."/>
            <person name="Tritt A."/>
            <person name="Lipzen A."/>
            <person name="He G."/>
            <person name="Yan M."/>
            <person name="Ng V."/>
            <person name="Cullen D."/>
            <person name="Martin F."/>
            <person name="Rosso M.-N."/>
            <person name="Henrissat B."/>
            <person name="Hibbett D."/>
            <person name="Martinez A.T."/>
            <person name="Grigoriev I.V."/>
        </authorList>
    </citation>
    <scope>NUCLEOTIDE SEQUENCE</scope>
    <source>
        <strain evidence="2">CBS 506.95</strain>
    </source>
</reference>
<dbReference type="AlphaFoldDB" id="A0A9P6E3S2"/>
<feature type="region of interest" description="Disordered" evidence="1">
    <location>
        <begin position="452"/>
        <end position="488"/>
    </location>
</feature>
<accession>A0A9P6E3S2</accession>
<keyword evidence="3" id="KW-1185">Reference proteome</keyword>
<feature type="compositionally biased region" description="Polar residues" evidence="1">
    <location>
        <begin position="468"/>
        <end position="479"/>
    </location>
</feature>
<organism evidence="2 3">
    <name type="scientific">Crepidotus variabilis</name>
    <dbReference type="NCBI Taxonomy" id="179855"/>
    <lineage>
        <taxon>Eukaryota</taxon>
        <taxon>Fungi</taxon>
        <taxon>Dikarya</taxon>
        <taxon>Basidiomycota</taxon>
        <taxon>Agaricomycotina</taxon>
        <taxon>Agaricomycetes</taxon>
        <taxon>Agaricomycetidae</taxon>
        <taxon>Agaricales</taxon>
        <taxon>Agaricineae</taxon>
        <taxon>Crepidotaceae</taxon>
        <taxon>Crepidotus</taxon>
    </lineage>
</organism>
<name>A0A9P6E3S2_9AGAR</name>
<evidence type="ECO:0000313" key="2">
    <source>
        <dbReference type="EMBL" id="KAF9521934.1"/>
    </source>
</evidence>
<feature type="compositionally biased region" description="Basic and acidic residues" evidence="1">
    <location>
        <begin position="865"/>
        <end position="879"/>
    </location>
</feature>
<feature type="region of interest" description="Disordered" evidence="1">
    <location>
        <begin position="549"/>
        <end position="578"/>
    </location>
</feature>
<dbReference type="OrthoDB" id="2687259at2759"/>
<comment type="caution">
    <text evidence="2">The sequence shown here is derived from an EMBL/GenBank/DDBJ whole genome shotgun (WGS) entry which is preliminary data.</text>
</comment>
<evidence type="ECO:0000256" key="1">
    <source>
        <dbReference type="SAM" id="MobiDB-lite"/>
    </source>
</evidence>
<dbReference type="EMBL" id="MU157973">
    <property type="protein sequence ID" value="KAF9521934.1"/>
    <property type="molecule type" value="Genomic_DNA"/>
</dbReference>
<dbReference type="Proteomes" id="UP000807306">
    <property type="component" value="Unassembled WGS sequence"/>
</dbReference>
<sequence>MSWYYNATNVKSLGELDRLVNEVILAEDFSQHDLTGFRAARELKQMDTYQAENHSGALGEDISYGEDCRQESVFIPLPCDGVPQISEKEAPKFEVTGLHRRSLVVVLKSALSEQAATKFHLFPRVNRTPVCIGLMIWSDSTHLASFGTATLWPIYLYIRNQSKYIRAKPSEFAAHHLAYIHKLMQAVWLLLLDNEFMHAYLHGIEIDFDEDNQCLFFPRFLTDSADYPEKVLLACIKYLAQCPCPRCLVLKSKIPRLGTKPDMKDRLKLTRVDNVHIHLDIETVRKWLFEKGINVSSKHVMDILGAKSLTPTCLGVWRSIFTHLLRILHAHRNDSINILNSRYRSIPTFGHSTIRKFHNNASSMKKLAARDFEDLLLCAIPVFEGLLPPVYDRIVRNLLFELATWHALAKLCLHTETTLNDLENSTTRLGEAVRIFEKDVCAHYVTKELPSEEAARGRREARKRAANNAPTTISSNLPKSTAKKPKKLNTKVYNYNSQTGELEHRRGKQFYPRVRKGFHASGIAKETRRERLLHNIKQRRASIGCNSAQTNVKSTGRRGRREKLAPTSPTAQHQISRETAHKISIADLLDENEGDPALKDFMHRLQENLLACFLSLDNLEEGTVGPEFTDEQRATIIIEDDLQDVINPRTHPDLLLLSSEEHSQSEQHPHLYWYARVLRIFHARVCHVGSLSQNWQPQHMEFLFVRWFAHCLKPVGGWNTRRLHRVAFFAADAQPFGFVDPAHILRAAHLIPAFAWQETNEYLNSNKDYCFHYVSMFVDRDMVMRFRGGGVGHKSTQLATNFFEQDHHKLDKERHCLRGQETEMEIDEEEHPDQEVEDLPGEDQDNVAVEGIEDEDEGSQGACSNRKEDAEESSDKDSMSIEENSDGGEIDEADELGFANP</sequence>
<feature type="compositionally biased region" description="Acidic residues" evidence="1">
    <location>
        <begin position="883"/>
        <end position="895"/>
    </location>
</feature>
<feature type="region of interest" description="Disordered" evidence="1">
    <location>
        <begin position="824"/>
        <end position="901"/>
    </location>
</feature>
<proteinExistence type="predicted"/>
<gene>
    <name evidence="2" type="ORF">CPB83DRAFT_872126</name>
</gene>
<evidence type="ECO:0000313" key="3">
    <source>
        <dbReference type="Proteomes" id="UP000807306"/>
    </source>
</evidence>
<feature type="compositionally biased region" description="Acidic residues" evidence="1">
    <location>
        <begin position="824"/>
        <end position="858"/>
    </location>
</feature>
<protein>
    <submittedName>
        <fullName evidence="2">Uncharacterized protein</fullName>
    </submittedName>
</protein>